<dbReference type="Gene3D" id="1.10.287.110">
    <property type="entry name" value="DnaJ domain"/>
    <property type="match status" value="1"/>
</dbReference>
<dbReference type="OrthoDB" id="10250354at2759"/>
<accession>A0A010RQI6</accession>
<keyword evidence="3" id="KW-0812">Transmembrane</keyword>
<name>A0A010RQI6_9PEZI</name>
<feature type="region of interest" description="Disordered" evidence="2">
    <location>
        <begin position="13"/>
        <end position="32"/>
    </location>
</feature>
<feature type="compositionally biased region" description="Basic and acidic residues" evidence="2">
    <location>
        <begin position="186"/>
        <end position="206"/>
    </location>
</feature>
<evidence type="ECO:0000256" key="2">
    <source>
        <dbReference type="SAM" id="MobiDB-lite"/>
    </source>
</evidence>
<feature type="compositionally biased region" description="Basic residues" evidence="2">
    <location>
        <begin position="137"/>
        <end position="147"/>
    </location>
</feature>
<keyword evidence="1" id="KW-0143">Chaperone</keyword>
<feature type="compositionally biased region" description="Basic and acidic residues" evidence="2">
    <location>
        <begin position="225"/>
        <end position="242"/>
    </location>
</feature>
<dbReference type="PROSITE" id="PS50076">
    <property type="entry name" value="DNAJ_2"/>
    <property type="match status" value="1"/>
</dbReference>
<evidence type="ECO:0000256" key="3">
    <source>
        <dbReference type="SAM" id="Phobius"/>
    </source>
</evidence>
<dbReference type="STRING" id="1445577.A0A010RQI6"/>
<dbReference type="SMART" id="SM00271">
    <property type="entry name" value="DnaJ"/>
    <property type="match status" value="1"/>
</dbReference>
<evidence type="ECO:0000256" key="1">
    <source>
        <dbReference type="ARBA" id="ARBA00023186"/>
    </source>
</evidence>
<dbReference type="PRINTS" id="PR00625">
    <property type="entry name" value="JDOMAIN"/>
</dbReference>
<reference evidence="5 6" key="1">
    <citation type="submission" date="2014-02" db="EMBL/GenBank/DDBJ databases">
        <title>The genome sequence of Colletotrichum fioriniae PJ7.</title>
        <authorList>
            <person name="Baroncelli R."/>
            <person name="Thon M.R."/>
        </authorList>
    </citation>
    <scope>NUCLEOTIDE SEQUENCE [LARGE SCALE GENOMIC DNA]</scope>
    <source>
        <strain evidence="5 6">PJ7</strain>
    </source>
</reference>
<dbReference type="HOGENOM" id="CLU_050546_0_0_1"/>
<evidence type="ECO:0000259" key="4">
    <source>
        <dbReference type="PROSITE" id="PS50076"/>
    </source>
</evidence>
<sequence>MLLPRLLQPAAARPLRRAGAFSTGTTSKTIAAPPAAAPGQICLRARFPRRTFTTSRALRDDVASTNHYETLKVAHDASPSDIKKSFYALSKTHHPDHNRDDPNASRKFHAIAEAYSVLGTPAKRAAYDRSLPSSSHNSHHGAHRRGSYHSSSGPAGGRPASGLSRRRTTFRGPPPSFYRSGGWGEHSAKRREAHEDTTGTGAEREQPGMGPGSDPYGHTRSAAPRHFDSHTHTKTQQKQDSRRSHRIMGTQVPVGPQETSVGAFLVVSGILFFSFFIPFVATGGLSRKKKDAKS</sequence>
<dbReference type="PANTHER" id="PTHR44145">
    <property type="entry name" value="DNAJ HOMOLOG SUBFAMILY A MEMBER 3, MITOCHONDRIAL"/>
    <property type="match status" value="1"/>
</dbReference>
<gene>
    <name evidence="5" type="ORF">CFIO01_01951</name>
</gene>
<evidence type="ECO:0000313" key="6">
    <source>
        <dbReference type="Proteomes" id="UP000020467"/>
    </source>
</evidence>
<dbReference type="AlphaFoldDB" id="A0A010RQI6"/>
<dbReference type="EMBL" id="JARH01000980">
    <property type="protein sequence ID" value="EXF74473.1"/>
    <property type="molecule type" value="Genomic_DNA"/>
</dbReference>
<dbReference type="SUPFAM" id="SSF46565">
    <property type="entry name" value="Chaperone J-domain"/>
    <property type="match status" value="1"/>
</dbReference>
<dbReference type="InterPro" id="IPR036869">
    <property type="entry name" value="J_dom_sf"/>
</dbReference>
<dbReference type="InterPro" id="IPR051938">
    <property type="entry name" value="Apopto_cytoskel_mod"/>
</dbReference>
<keyword evidence="3" id="KW-1133">Transmembrane helix</keyword>
<comment type="caution">
    <text evidence="5">The sequence shown here is derived from an EMBL/GenBank/DDBJ whole genome shotgun (WGS) entry which is preliminary data.</text>
</comment>
<dbReference type="KEGG" id="cfj:CFIO01_01951"/>
<dbReference type="CDD" id="cd06257">
    <property type="entry name" value="DnaJ"/>
    <property type="match status" value="1"/>
</dbReference>
<evidence type="ECO:0000313" key="5">
    <source>
        <dbReference type="EMBL" id="EXF74473.1"/>
    </source>
</evidence>
<feature type="region of interest" description="Disordered" evidence="2">
    <location>
        <begin position="128"/>
        <end position="245"/>
    </location>
</feature>
<feature type="compositionally biased region" description="Low complexity" evidence="2">
    <location>
        <begin position="150"/>
        <end position="162"/>
    </location>
</feature>
<dbReference type="eggNOG" id="KOG0715">
    <property type="taxonomic scope" value="Eukaryota"/>
</dbReference>
<dbReference type="Proteomes" id="UP000020467">
    <property type="component" value="Unassembled WGS sequence"/>
</dbReference>
<feature type="transmembrane region" description="Helical" evidence="3">
    <location>
        <begin position="261"/>
        <end position="285"/>
    </location>
</feature>
<protein>
    <submittedName>
        <fullName evidence="5">DnaJ domain-containing protein</fullName>
    </submittedName>
</protein>
<dbReference type="Pfam" id="PF00226">
    <property type="entry name" value="DnaJ"/>
    <property type="match status" value="1"/>
</dbReference>
<organism evidence="5 6">
    <name type="scientific">Colletotrichum fioriniae PJ7</name>
    <dbReference type="NCBI Taxonomy" id="1445577"/>
    <lineage>
        <taxon>Eukaryota</taxon>
        <taxon>Fungi</taxon>
        <taxon>Dikarya</taxon>
        <taxon>Ascomycota</taxon>
        <taxon>Pezizomycotina</taxon>
        <taxon>Sordariomycetes</taxon>
        <taxon>Hypocreomycetidae</taxon>
        <taxon>Glomerellales</taxon>
        <taxon>Glomerellaceae</taxon>
        <taxon>Colletotrichum</taxon>
        <taxon>Colletotrichum acutatum species complex</taxon>
    </lineage>
</organism>
<keyword evidence="6" id="KW-1185">Reference proteome</keyword>
<keyword evidence="3" id="KW-0472">Membrane</keyword>
<feature type="domain" description="J" evidence="4">
    <location>
        <begin position="66"/>
        <end position="131"/>
    </location>
</feature>
<proteinExistence type="predicted"/>
<dbReference type="InterPro" id="IPR001623">
    <property type="entry name" value="DnaJ_domain"/>
</dbReference>
<dbReference type="PANTHER" id="PTHR44145:SF3">
    <property type="entry name" value="DNAJ HOMOLOG SUBFAMILY A MEMBER 3, MITOCHONDRIAL"/>
    <property type="match status" value="1"/>
</dbReference>